<dbReference type="Proteomes" id="UP000640614">
    <property type="component" value="Unassembled WGS sequence"/>
</dbReference>
<keyword evidence="3" id="KW-0732">Signal</keyword>
<protein>
    <submittedName>
        <fullName evidence="4">Galactose oxidase</fullName>
    </submittedName>
</protein>
<evidence type="ECO:0000313" key="4">
    <source>
        <dbReference type="EMBL" id="MBE8725904.1"/>
    </source>
</evidence>
<reference evidence="4 5" key="1">
    <citation type="submission" date="2018-07" db="EMBL/GenBank/DDBJ databases">
        <title>Genome assembly of strain KB82.</title>
        <authorList>
            <person name="Kukolya J."/>
            <person name="Horvath B."/>
            <person name="Nagy I."/>
            <person name="Toth A."/>
        </authorList>
    </citation>
    <scope>NUCLEOTIDE SEQUENCE [LARGE SCALE GENOMIC DNA]</scope>
    <source>
        <strain evidence="4 5">Kb82</strain>
    </source>
</reference>
<dbReference type="RefSeq" id="WP_194139090.1">
    <property type="nucleotide sequence ID" value="NZ_PRDM01000002.1"/>
</dbReference>
<dbReference type="Pfam" id="PF24681">
    <property type="entry name" value="Kelch_KLHDC2_KLHL20_DRC7"/>
    <property type="match status" value="1"/>
</dbReference>
<evidence type="ECO:0000313" key="5">
    <source>
        <dbReference type="Proteomes" id="UP000640614"/>
    </source>
</evidence>
<gene>
    <name evidence="4" type="ORF">C4F50_13245</name>
</gene>
<dbReference type="PANTHER" id="PTHR24412">
    <property type="entry name" value="KELCH PROTEIN"/>
    <property type="match status" value="1"/>
</dbReference>
<dbReference type="InterPro" id="IPR008969">
    <property type="entry name" value="CarboxyPept-like_regulatory"/>
</dbReference>
<dbReference type="Pfam" id="PF13715">
    <property type="entry name" value="CarbopepD_reg_2"/>
    <property type="match status" value="1"/>
</dbReference>
<evidence type="ECO:0000256" key="3">
    <source>
        <dbReference type="SAM" id="SignalP"/>
    </source>
</evidence>
<sequence length="460" mass="52957">MRKLFYAILLLPFITNAQTINGIVKSETSNLPIEDANIYALSSQIGTLSNEKGEFSLNNRVNTNDSLQVSHIGYITLKISIRDLKNSNYIISLKEDIETLNNVEITNHKAKLKSKLNFTPLESLKNVLYSFGSTVINDKIYIVGGDISEEENVLNILKERSISYDNDPNFEKKYRQLLQMQVAKKFYREDLLIYDPKTDVWEKSNTKFKRRAYHNVNYYNNELYVLGGKRMSINQRFEYLENEIEVFDLNKNTITIDKTNPHPAADFASFVYKDNIIVMGGSIRSTEKGLKTFTDKVHMYNITSGLWYELEKMPIAKEVKGVLIGDKIFTIGNHDNKNPSEIQSFDLTNETWKNEATLISHLENPAITCHDNDIYLFEDGKLSIYNTKSKQIKEYFVDLQLRSSTMHFINNKLYIIGGYSFGSFMKIPSSKVYSISIDEFDTTAPNRIRILSQNNVVQAN</sequence>
<dbReference type="Gene3D" id="2.120.10.80">
    <property type="entry name" value="Kelch-type beta propeller"/>
    <property type="match status" value="1"/>
</dbReference>
<dbReference type="SUPFAM" id="SSF50965">
    <property type="entry name" value="Galactose oxidase, central domain"/>
    <property type="match status" value="1"/>
</dbReference>
<feature type="signal peptide" evidence="3">
    <location>
        <begin position="1"/>
        <end position="17"/>
    </location>
</feature>
<evidence type="ECO:0000256" key="2">
    <source>
        <dbReference type="ARBA" id="ARBA00022737"/>
    </source>
</evidence>
<organism evidence="4 5">
    <name type="scientific">Flavobacterium hungaricum</name>
    <dbReference type="NCBI Taxonomy" id="2082725"/>
    <lineage>
        <taxon>Bacteria</taxon>
        <taxon>Pseudomonadati</taxon>
        <taxon>Bacteroidota</taxon>
        <taxon>Flavobacteriia</taxon>
        <taxon>Flavobacteriales</taxon>
        <taxon>Flavobacteriaceae</taxon>
        <taxon>Flavobacterium</taxon>
    </lineage>
</organism>
<dbReference type="EMBL" id="PRDM01000002">
    <property type="protein sequence ID" value="MBE8725904.1"/>
    <property type="molecule type" value="Genomic_DNA"/>
</dbReference>
<proteinExistence type="predicted"/>
<keyword evidence="2" id="KW-0677">Repeat</keyword>
<dbReference type="PANTHER" id="PTHR24412:SF489">
    <property type="entry name" value="RING FINGER DOMAIN AND KELCH REPEAT-CONTAINING PROTEIN DDB_G0271372"/>
    <property type="match status" value="1"/>
</dbReference>
<evidence type="ECO:0000256" key="1">
    <source>
        <dbReference type="ARBA" id="ARBA00022441"/>
    </source>
</evidence>
<dbReference type="InterPro" id="IPR011043">
    <property type="entry name" value="Gal_Oxase/kelch_b-propeller"/>
</dbReference>
<accession>A0ABR9TM45</accession>
<name>A0ABR9TM45_9FLAO</name>
<keyword evidence="5" id="KW-1185">Reference proteome</keyword>
<dbReference type="SUPFAM" id="SSF49464">
    <property type="entry name" value="Carboxypeptidase regulatory domain-like"/>
    <property type="match status" value="1"/>
</dbReference>
<comment type="caution">
    <text evidence="4">The sequence shown here is derived from an EMBL/GenBank/DDBJ whole genome shotgun (WGS) entry which is preliminary data.</text>
</comment>
<dbReference type="SUPFAM" id="SSF117281">
    <property type="entry name" value="Kelch motif"/>
    <property type="match status" value="1"/>
</dbReference>
<dbReference type="InterPro" id="IPR015915">
    <property type="entry name" value="Kelch-typ_b-propeller"/>
</dbReference>
<keyword evidence="1" id="KW-0880">Kelch repeat</keyword>
<feature type="chain" id="PRO_5045796222" evidence="3">
    <location>
        <begin position="18"/>
        <end position="460"/>
    </location>
</feature>